<evidence type="ECO:0000313" key="11">
    <source>
        <dbReference type="Proteomes" id="UP000824219"/>
    </source>
</evidence>
<keyword evidence="11" id="KW-1185">Reference proteome</keyword>
<feature type="region of interest" description="Disordered" evidence="9">
    <location>
        <begin position="287"/>
        <end position="313"/>
    </location>
</feature>
<dbReference type="GO" id="GO:0005886">
    <property type="term" value="C:plasma membrane"/>
    <property type="evidence" value="ECO:0007669"/>
    <property type="project" value="TreeGrafter"/>
</dbReference>
<comment type="subcellular location">
    <subcellularLocation>
        <location evidence="1">Secreted</location>
    </subcellularLocation>
</comment>
<evidence type="ECO:0000256" key="6">
    <source>
        <dbReference type="ARBA" id="ARBA00023157"/>
    </source>
</evidence>
<keyword evidence="5" id="KW-0555">Opioid peptide</keyword>
<dbReference type="GO" id="GO:0043679">
    <property type="term" value="C:axon terminus"/>
    <property type="evidence" value="ECO:0007669"/>
    <property type="project" value="TreeGrafter"/>
</dbReference>
<keyword evidence="8" id="KW-0527">Neuropeptide</keyword>
<keyword evidence="7" id="KW-0257">Endorphin</keyword>
<accession>A0A9D3NZB4</accession>
<evidence type="ECO:0000256" key="8">
    <source>
        <dbReference type="ARBA" id="ARBA00023320"/>
    </source>
</evidence>
<dbReference type="GO" id="GO:0007600">
    <property type="term" value="P:sensory perception"/>
    <property type="evidence" value="ECO:0007669"/>
    <property type="project" value="TreeGrafter"/>
</dbReference>
<dbReference type="GO" id="GO:0031628">
    <property type="term" value="F:opioid receptor binding"/>
    <property type="evidence" value="ECO:0007669"/>
    <property type="project" value="TreeGrafter"/>
</dbReference>
<dbReference type="Pfam" id="PF01160">
    <property type="entry name" value="Opiods_neuropep"/>
    <property type="match status" value="1"/>
</dbReference>
<evidence type="ECO:0000256" key="3">
    <source>
        <dbReference type="ARBA" id="ARBA00022525"/>
    </source>
</evidence>
<comment type="similarity">
    <text evidence="2">Belongs to the opioid neuropeptide precursor family.</text>
</comment>
<dbReference type="GO" id="GO:0005576">
    <property type="term" value="C:extracellular region"/>
    <property type="evidence" value="ECO:0007669"/>
    <property type="project" value="UniProtKB-SubCell"/>
</dbReference>
<dbReference type="GO" id="GO:0030425">
    <property type="term" value="C:dendrite"/>
    <property type="evidence" value="ECO:0007669"/>
    <property type="project" value="TreeGrafter"/>
</dbReference>
<dbReference type="GO" id="GO:0007218">
    <property type="term" value="P:neuropeptide signaling pathway"/>
    <property type="evidence" value="ECO:0007669"/>
    <property type="project" value="UniProtKB-KW"/>
</dbReference>
<keyword evidence="4" id="KW-0165">Cleavage on pair of basic residues</keyword>
<protein>
    <recommendedName>
        <fullName evidence="12">Synenkephalin</fullName>
    </recommendedName>
</protein>
<dbReference type="Proteomes" id="UP000824219">
    <property type="component" value="Linkage Group LG07"/>
</dbReference>
<evidence type="ECO:0000256" key="2">
    <source>
        <dbReference type="ARBA" id="ARBA00008543"/>
    </source>
</evidence>
<evidence type="ECO:0000256" key="1">
    <source>
        <dbReference type="ARBA" id="ARBA00004613"/>
    </source>
</evidence>
<sequence>MSQNVLHLTLFQRDPLSVQGTKPICSLSYTDLWLHIGGIRRRRATEADAAHNAMMKPCSGLMRVRWALFFSACLRMVSADCGSDCAYCSVHLRLQQTHVNSIECVLQCEGHLSTGGSWGICQDFLQTTESTPEAGQASTESYSLPQEHHEEKKYGGFMKRYGGFMKRYGGFMKRYGGFMKKAAEVYGPQPDDVDRGREILSKSDMEMLANLVEDDAEKEGLSMKDIHNGKGEVDELDGVVKRYGGFMRRGYDSGGESKPLQKRYGGFMRRVGRPDWGEEPKFYRGVFKRSPREEEEQEKPSDMSKKYGGFVEY</sequence>
<proteinExistence type="inferred from homology"/>
<dbReference type="PRINTS" id="PR01028">
    <property type="entry name" value="OPIOIDPRCRSR"/>
</dbReference>
<evidence type="ECO:0000256" key="5">
    <source>
        <dbReference type="ARBA" id="ARBA00022901"/>
    </source>
</evidence>
<dbReference type="AlphaFoldDB" id="A0A9D3NZB4"/>
<dbReference type="PANTHER" id="PTHR11438:SF3">
    <property type="entry name" value="PROENKEPHALIN-A"/>
    <property type="match status" value="1"/>
</dbReference>
<dbReference type="GO" id="GO:0001515">
    <property type="term" value="F:opioid peptide activity"/>
    <property type="evidence" value="ECO:0007669"/>
    <property type="project" value="UniProtKB-KW"/>
</dbReference>
<dbReference type="InterPro" id="IPR006024">
    <property type="entry name" value="Opioid_neupept"/>
</dbReference>
<evidence type="ECO:0000256" key="9">
    <source>
        <dbReference type="SAM" id="MobiDB-lite"/>
    </source>
</evidence>
<evidence type="ECO:0000313" key="10">
    <source>
        <dbReference type="EMBL" id="KAG7330043.1"/>
    </source>
</evidence>
<keyword evidence="3" id="KW-0964">Secreted</keyword>
<evidence type="ECO:0000256" key="7">
    <source>
        <dbReference type="ARBA" id="ARBA00023205"/>
    </source>
</evidence>
<keyword evidence="6" id="KW-1015">Disulfide bond</keyword>
<name>A0A9D3NZB4_9TELE</name>
<organism evidence="10 11">
    <name type="scientific">Hemibagrus wyckioides</name>
    <dbReference type="NCBI Taxonomy" id="337641"/>
    <lineage>
        <taxon>Eukaryota</taxon>
        <taxon>Metazoa</taxon>
        <taxon>Chordata</taxon>
        <taxon>Craniata</taxon>
        <taxon>Vertebrata</taxon>
        <taxon>Euteleostomi</taxon>
        <taxon>Actinopterygii</taxon>
        <taxon>Neopterygii</taxon>
        <taxon>Teleostei</taxon>
        <taxon>Ostariophysi</taxon>
        <taxon>Siluriformes</taxon>
        <taxon>Bagridae</taxon>
        <taxon>Hemibagrus</taxon>
    </lineage>
</organism>
<dbReference type="GO" id="GO:0007268">
    <property type="term" value="P:chemical synaptic transmission"/>
    <property type="evidence" value="ECO:0007669"/>
    <property type="project" value="TreeGrafter"/>
</dbReference>
<reference evidence="10 11" key="1">
    <citation type="submission" date="2021-06" db="EMBL/GenBank/DDBJ databases">
        <title>Chromosome-level genome assembly of the red-tail catfish (Hemibagrus wyckioides).</title>
        <authorList>
            <person name="Shao F."/>
        </authorList>
    </citation>
    <scope>NUCLEOTIDE SEQUENCE [LARGE SCALE GENOMIC DNA]</scope>
    <source>
        <strain evidence="10">EC202008001</strain>
        <tissue evidence="10">Blood</tissue>
    </source>
</reference>
<dbReference type="EMBL" id="JAHKSW010000007">
    <property type="protein sequence ID" value="KAG7330043.1"/>
    <property type="molecule type" value="Genomic_DNA"/>
</dbReference>
<evidence type="ECO:0008006" key="12">
    <source>
        <dbReference type="Google" id="ProtNLM"/>
    </source>
</evidence>
<dbReference type="PANTHER" id="PTHR11438">
    <property type="entry name" value="PROENKEPHALIN"/>
    <property type="match status" value="1"/>
</dbReference>
<comment type="caution">
    <text evidence="10">The sequence shown here is derived from an EMBL/GenBank/DDBJ whole genome shotgun (WGS) entry which is preliminary data.</text>
</comment>
<evidence type="ECO:0000256" key="4">
    <source>
        <dbReference type="ARBA" id="ARBA00022685"/>
    </source>
</evidence>
<gene>
    <name evidence="10" type="ORF">KOW79_006265</name>
</gene>
<dbReference type="GO" id="GO:0043025">
    <property type="term" value="C:neuronal cell body"/>
    <property type="evidence" value="ECO:0007669"/>
    <property type="project" value="TreeGrafter"/>
</dbReference>
<dbReference type="OrthoDB" id="9928775at2759"/>